<keyword evidence="2" id="KW-1185">Reference proteome</keyword>
<dbReference type="AlphaFoldDB" id="A0AAE3ERK8"/>
<evidence type="ECO:0000313" key="2">
    <source>
        <dbReference type="Proteomes" id="UP001199795"/>
    </source>
</evidence>
<dbReference type="Proteomes" id="UP001199795">
    <property type="component" value="Unassembled WGS sequence"/>
</dbReference>
<proteinExistence type="predicted"/>
<dbReference type="SUPFAM" id="SSF50630">
    <property type="entry name" value="Acid proteases"/>
    <property type="match status" value="1"/>
</dbReference>
<dbReference type="GO" id="GO:0006508">
    <property type="term" value="P:proteolysis"/>
    <property type="evidence" value="ECO:0007669"/>
    <property type="project" value="UniProtKB-KW"/>
</dbReference>
<organism evidence="1 2">
    <name type="scientific">Wocania arenilitoris</name>
    <dbReference type="NCBI Taxonomy" id="2044858"/>
    <lineage>
        <taxon>Bacteria</taxon>
        <taxon>Pseudomonadati</taxon>
        <taxon>Bacteroidota</taxon>
        <taxon>Flavobacteriia</taxon>
        <taxon>Flavobacteriales</taxon>
        <taxon>Flavobacteriaceae</taxon>
        <taxon>Wocania</taxon>
    </lineage>
</organism>
<dbReference type="CDD" id="cd05483">
    <property type="entry name" value="retropepsin_like_bacteria"/>
    <property type="match status" value="1"/>
</dbReference>
<dbReference type="PROSITE" id="PS00141">
    <property type="entry name" value="ASP_PROTEASE"/>
    <property type="match status" value="1"/>
</dbReference>
<dbReference type="GO" id="GO:0004190">
    <property type="term" value="F:aspartic-type endopeptidase activity"/>
    <property type="evidence" value="ECO:0007669"/>
    <property type="project" value="InterPro"/>
</dbReference>
<reference evidence="1" key="1">
    <citation type="submission" date="2022-01" db="EMBL/GenBank/DDBJ databases">
        <title>Draft genome sequence of Sabulilitoribacter arenilitoris KCTC 52401.</title>
        <authorList>
            <person name="Oh J.-S."/>
        </authorList>
    </citation>
    <scope>NUCLEOTIDE SEQUENCE</scope>
    <source>
        <strain evidence="1">HMF6543</strain>
    </source>
</reference>
<accession>A0AAE3ERK8</accession>
<dbReference type="Pfam" id="PF13650">
    <property type="entry name" value="Asp_protease_2"/>
    <property type="match status" value="1"/>
</dbReference>
<gene>
    <name evidence="1" type="ORF">L3X37_14950</name>
</gene>
<keyword evidence="1" id="KW-0378">Hydrolase</keyword>
<comment type="caution">
    <text evidence="1">The sequence shown here is derived from an EMBL/GenBank/DDBJ whole genome shotgun (WGS) entry which is preliminary data.</text>
</comment>
<dbReference type="EMBL" id="JAKKDU010000026">
    <property type="protein sequence ID" value="MCF7569643.1"/>
    <property type="molecule type" value="Genomic_DNA"/>
</dbReference>
<dbReference type="InterPro" id="IPR001969">
    <property type="entry name" value="Aspartic_peptidase_AS"/>
</dbReference>
<protein>
    <submittedName>
        <fullName evidence="1">Retroviral-like aspartic protease family protein</fullName>
    </submittedName>
</protein>
<keyword evidence="1" id="KW-0645">Protease</keyword>
<name>A0AAE3ERK8_9FLAO</name>
<dbReference type="RefSeq" id="WP_237240970.1">
    <property type="nucleotide sequence ID" value="NZ_JAKKDU010000026.1"/>
</dbReference>
<sequence length="322" mass="37232">MNGLKKYILLFGLITMCEINFAQQLNIEQTIDYINQKLGSTKNIEIKNNGLFIMTELMTNDQRLKWEERIKLFKRNPENYKNIYSQRYEANIHSLEVEKSIKFNKFVTEIKCKTPYCLTWTNYIMYNRSGNEVIENTNQTILSYQKQDNRDKIHNAFKYLFGLIKESNSFQSTDDDPFANENFNNTYSYVDGIKSIEEIKLKRESGVYHISIDIGGVTKSFVLDSGASEISLSSELEKEFIARGIIKKESYLEPALYRIADGSIISKKRVVLKNIKVGEYIVNNVTASIGSSNIPLLLGKSFLDKFSKWTIDNTSEKLILEK</sequence>
<dbReference type="InterPro" id="IPR021109">
    <property type="entry name" value="Peptidase_aspartic_dom_sf"/>
</dbReference>
<dbReference type="Gene3D" id="2.40.70.10">
    <property type="entry name" value="Acid Proteases"/>
    <property type="match status" value="1"/>
</dbReference>
<dbReference type="InterPro" id="IPR034122">
    <property type="entry name" value="Retropepsin-like_bacterial"/>
</dbReference>
<evidence type="ECO:0000313" key="1">
    <source>
        <dbReference type="EMBL" id="MCF7569643.1"/>
    </source>
</evidence>